<comment type="caution">
    <text evidence="1">The sequence shown here is derived from an EMBL/GenBank/DDBJ whole genome shotgun (WGS) entry which is preliminary data.</text>
</comment>
<evidence type="ECO:0000313" key="1">
    <source>
        <dbReference type="EMBL" id="KAG5936423.1"/>
    </source>
</evidence>
<keyword evidence="2" id="KW-1185">Reference proteome</keyword>
<reference evidence="1 2" key="1">
    <citation type="journal article" date="2020" name="bioRxiv">
        <title>Whole genome comparisons of ergot fungi reveals the divergence and evolution of species within the genus Claviceps are the result of varying mechanisms driving genome evolution and host range expansion.</title>
        <authorList>
            <person name="Wyka S.A."/>
            <person name="Mondo S.J."/>
            <person name="Liu M."/>
            <person name="Dettman J."/>
            <person name="Nalam V."/>
            <person name="Broders K.D."/>
        </authorList>
    </citation>
    <scope>NUCLEOTIDE SEQUENCE [LARGE SCALE GENOMIC DNA]</scope>
    <source>
        <strain evidence="1 2">CCC 1485</strain>
    </source>
</reference>
<gene>
    <name evidence="1" type="ORF">E4U60_002557</name>
</gene>
<accession>A0A9P7SGQ3</accession>
<protein>
    <submittedName>
        <fullName evidence="1">Uncharacterized protein</fullName>
    </submittedName>
</protein>
<proteinExistence type="predicted"/>
<dbReference type="Proteomes" id="UP000706124">
    <property type="component" value="Unassembled WGS sequence"/>
</dbReference>
<dbReference type="AlphaFoldDB" id="A0A9P7SGQ3"/>
<dbReference type="EMBL" id="SRPO01000216">
    <property type="protein sequence ID" value="KAG5936423.1"/>
    <property type="molecule type" value="Genomic_DNA"/>
</dbReference>
<sequence>MTLTPSSLAEVSPRVRAVSSLASAEFLHCNVHRGSQGACVIISAFSGALTWLCDDGRDKARRRRFSAGGLRPGAPRTVFGARVLIHTSNVRDCCMWEPKSKSWLCALGLSFCHWIWTGARLQQLPQATAHHTKRQQLMYNNNTNTTTATRRL</sequence>
<name>A0A9P7SGQ3_9HYPO</name>
<organism evidence="1 2">
    <name type="scientific">Claviceps pazoutovae</name>
    <dbReference type="NCBI Taxonomy" id="1649127"/>
    <lineage>
        <taxon>Eukaryota</taxon>
        <taxon>Fungi</taxon>
        <taxon>Dikarya</taxon>
        <taxon>Ascomycota</taxon>
        <taxon>Pezizomycotina</taxon>
        <taxon>Sordariomycetes</taxon>
        <taxon>Hypocreomycetidae</taxon>
        <taxon>Hypocreales</taxon>
        <taxon>Clavicipitaceae</taxon>
        <taxon>Claviceps</taxon>
    </lineage>
</organism>
<evidence type="ECO:0000313" key="2">
    <source>
        <dbReference type="Proteomes" id="UP000706124"/>
    </source>
</evidence>